<dbReference type="OrthoDB" id="9797527at2"/>
<evidence type="ECO:0000256" key="3">
    <source>
        <dbReference type="ARBA" id="ARBA00022723"/>
    </source>
</evidence>
<comment type="similarity">
    <text evidence="1 8">Belongs to the beta-class carbonic anhydrase family.</text>
</comment>
<feature type="binding site" evidence="7">
    <location>
        <position position="39"/>
    </location>
    <ligand>
        <name>Zn(2+)</name>
        <dbReference type="ChEBI" id="CHEBI:29105"/>
    </ligand>
</feature>
<proteinExistence type="inferred from homology"/>
<dbReference type="Proteomes" id="UP000199400">
    <property type="component" value="Unassembled WGS sequence"/>
</dbReference>
<protein>
    <recommendedName>
        <fullName evidence="2 8">Carbonic anhydrase</fullName>
        <ecNumber evidence="2 8">4.2.1.1</ecNumber>
    </recommendedName>
    <alternativeName>
        <fullName evidence="8">Carbonate dehydratase</fullName>
    </alternativeName>
</protein>
<dbReference type="PANTHER" id="PTHR11002:SF76">
    <property type="entry name" value="CARBONIC ANHYDRASE"/>
    <property type="match status" value="1"/>
</dbReference>
<dbReference type="EMBL" id="FOMX01000004">
    <property type="protein sequence ID" value="SFD75157.1"/>
    <property type="molecule type" value="Genomic_DNA"/>
</dbReference>
<evidence type="ECO:0000256" key="2">
    <source>
        <dbReference type="ARBA" id="ARBA00012925"/>
    </source>
</evidence>
<sequence>MQKLVEGIHHFQDRIFRPYQEFFARLATGQSPEALFITCSDSRIDPNLLTQTAPGELFIARNAGNIVPPYGAVHGGEAATIEYAVAVLKVRDLIVCGHSDCGAMKALVDPHGCSGLPAVAKWLEHAEATRRILATSYPELKRPEELLEAAVQENVLVQLEHLRTHPSVAAALARGELHLHAWIYQIDAGAVFAYDPAREQFEPLGTTRGLVRPPARGTKRLVS</sequence>
<dbReference type="GO" id="GO:0008270">
    <property type="term" value="F:zinc ion binding"/>
    <property type="evidence" value="ECO:0007669"/>
    <property type="project" value="UniProtKB-UniRule"/>
</dbReference>
<comment type="catalytic activity">
    <reaction evidence="6 8">
        <text>hydrogencarbonate + H(+) = CO2 + H2O</text>
        <dbReference type="Rhea" id="RHEA:10748"/>
        <dbReference type="ChEBI" id="CHEBI:15377"/>
        <dbReference type="ChEBI" id="CHEBI:15378"/>
        <dbReference type="ChEBI" id="CHEBI:16526"/>
        <dbReference type="ChEBI" id="CHEBI:17544"/>
        <dbReference type="EC" id="4.2.1.1"/>
    </reaction>
</comment>
<dbReference type="GO" id="GO:0004089">
    <property type="term" value="F:carbonate dehydratase activity"/>
    <property type="evidence" value="ECO:0007669"/>
    <property type="project" value="UniProtKB-UniRule"/>
</dbReference>
<comment type="function">
    <text evidence="8">Reversible hydration of carbon dioxide.</text>
</comment>
<evidence type="ECO:0000256" key="8">
    <source>
        <dbReference type="RuleBase" id="RU003956"/>
    </source>
</evidence>
<dbReference type="PANTHER" id="PTHR11002">
    <property type="entry name" value="CARBONIC ANHYDRASE"/>
    <property type="match status" value="1"/>
</dbReference>
<evidence type="ECO:0000313" key="10">
    <source>
        <dbReference type="Proteomes" id="UP000199400"/>
    </source>
</evidence>
<dbReference type="SUPFAM" id="SSF53056">
    <property type="entry name" value="beta-carbonic anhydrase, cab"/>
    <property type="match status" value="1"/>
</dbReference>
<evidence type="ECO:0000256" key="5">
    <source>
        <dbReference type="ARBA" id="ARBA00023239"/>
    </source>
</evidence>
<dbReference type="EC" id="4.2.1.1" evidence="2 8"/>
<keyword evidence="3 7" id="KW-0479">Metal-binding</keyword>
<evidence type="ECO:0000256" key="7">
    <source>
        <dbReference type="PIRSR" id="PIRSR601765-1"/>
    </source>
</evidence>
<dbReference type="SMART" id="SM00947">
    <property type="entry name" value="Pro_CA"/>
    <property type="match status" value="1"/>
</dbReference>
<name>A0A1I1UWJ5_9BACT</name>
<keyword evidence="10" id="KW-1185">Reference proteome</keyword>
<evidence type="ECO:0000256" key="4">
    <source>
        <dbReference type="ARBA" id="ARBA00022833"/>
    </source>
</evidence>
<dbReference type="InterPro" id="IPR036874">
    <property type="entry name" value="Carbonic_anhydrase_sf"/>
</dbReference>
<dbReference type="RefSeq" id="WP_096330119.1">
    <property type="nucleotide sequence ID" value="NZ_FOMX01000004.1"/>
</dbReference>
<dbReference type="InterPro" id="IPR015892">
    <property type="entry name" value="Carbonic_anhydrase_CS"/>
</dbReference>
<dbReference type="AlphaFoldDB" id="A0A1I1UWJ5"/>
<accession>A0A1I1UWJ5</accession>
<dbReference type="PROSITE" id="PS00704">
    <property type="entry name" value="PROK_CO2_ANHYDRASE_1"/>
    <property type="match status" value="1"/>
</dbReference>
<dbReference type="InterPro" id="IPR001765">
    <property type="entry name" value="Carbonic_anhydrase"/>
</dbReference>
<reference evidence="10" key="1">
    <citation type="submission" date="2016-10" db="EMBL/GenBank/DDBJ databases">
        <authorList>
            <person name="Varghese N."/>
            <person name="Submissions S."/>
        </authorList>
    </citation>
    <scope>NUCLEOTIDE SEQUENCE [LARGE SCALE GENOMIC DNA]</scope>
    <source>
        <strain evidence="10">ATCC 25963</strain>
    </source>
</reference>
<feature type="binding site" evidence="7">
    <location>
        <position position="41"/>
    </location>
    <ligand>
        <name>Zn(2+)</name>
        <dbReference type="ChEBI" id="CHEBI:29105"/>
    </ligand>
</feature>
<dbReference type="STRING" id="54.SAMN02745121_01359"/>
<evidence type="ECO:0000256" key="6">
    <source>
        <dbReference type="ARBA" id="ARBA00048348"/>
    </source>
</evidence>
<evidence type="ECO:0000313" key="9">
    <source>
        <dbReference type="EMBL" id="SFD75157.1"/>
    </source>
</evidence>
<dbReference type="PROSITE" id="PS00705">
    <property type="entry name" value="PROK_CO2_ANHYDRASE_2"/>
    <property type="match status" value="1"/>
</dbReference>
<dbReference type="Gene3D" id="3.40.1050.10">
    <property type="entry name" value="Carbonic anhydrase"/>
    <property type="match status" value="1"/>
</dbReference>
<gene>
    <name evidence="9" type="ORF">SAMN02745121_01359</name>
</gene>
<dbReference type="GO" id="GO:0015976">
    <property type="term" value="P:carbon utilization"/>
    <property type="evidence" value="ECO:0007669"/>
    <property type="project" value="InterPro"/>
</dbReference>
<keyword evidence="4 7" id="KW-0862">Zinc</keyword>
<dbReference type="InterPro" id="IPR045066">
    <property type="entry name" value="Beta_CA_cladeB"/>
</dbReference>
<keyword evidence="5 8" id="KW-0456">Lyase</keyword>
<evidence type="ECO:0000256" key="1">
    <source>
        <dbReference type="ARBA" id="ARBA00006217"/>
    </source>
</evidence>
<organism evidence="9 10">
    <name type="scientific">Nannocystis exedens</name>
    <dbReference type="NCBI Taxonomy" id="54"/>
    <lineage>
        <taxon>Bacteria</taxon>
        <taxon>Pseudomonadati</taxon>
        <taxon>Myxococcota</taxon>
        <taxon>Polyangia</taxon>
        <taxon>Nannocystales</taxon>
        <taxon>Nannocystaceae</taxon>
        <taxon>Nannocystis</taxon>
    </lineage>
</organism>
<feature type="binding site" evidence="7">
    <location>
        <position position="98"/>
    </location>
    <ligand>
        <name>Zn(2+)</name>
        <dbReference type="ChEBI" id="CHEBI:29105"/>
    </ligand>
</feature>
<feature type="binding site" evidence="7">
    <location>
        <position position="101"/>
    </location>
    <ligand>
        <name>Zn(2+)</name>
        <dbReference type="ChEBI" id="CHEBI:29105"/>
    </ligand>
</feature>
<dbReference type="Pfam" id="PF00484">
    <property type="entry name" value="Pro_CA"/>
    <property type="match status" value="1"/>
</dbReference>
<dbReference type="CDD" id="cd00884">
    <property type="entry name" value="beta_CA_cladeB"/>
    <property type="match status" value="1"/>
</dbReference>
<comment type="cofactor">
    <cofactor evidence="7">
        <name>Zn(2+)</name>
        <dbReference type="ChEBI" id="CHEBI:29105"/>
    </cofactor>
    <text evidence="7">Binds 1 zinc ion per subunit.</text>
</comment>